<gene>
    <name evidence="2" type="ORF">V2E26_00175</name>
</gene>
<proteinExistence type="predicted"/>
<feature type="chain" id="PRO_5045860201" description="P60-like lipoprotein" evidence="1">
    <location>
        <begin position="26"/>
        <end position="577"/>
    </location>
</feature>
<organism evidence="2 3">
    <name type="scientific">Metamycoplasma gateae</name>
    <dbReference type="NCBI Taxonomy" id="35769"/>
    <lineage>
        <taxon>Bacteria</taxon>
        <taxon>Bacillati</taxon>
        <taxon>Mycoplasmatota</taxon>
        <taxon>Mycoplasmoidales</taxon>
        <taxon>Metamycoplasmataceae</taxon>
        <taxon>Metamycoplasma</taxon>
    </lineage>
</organism>
<feature type="signal peptide" evidence="1">
    <location>
        <begin position="1"/>
        <end position="25"/>
    </location>
</feature>
<name>A0ABZ2AKK6_9BACT</name>
<reference evidence="2" key="1">
    <citation type="submission" date="2024-01" db="EMBL/GenBank/DDBJ databases">
        <title>Complete genome sequence of Mycoplasma gateae strain 3700.</title>
        <authorList>
            <person name="Spergser J."/>
        </authorList>
    </citation>
    <scope>NUCLEOTIDE SEQUENCE [LARGE SCALE GENOMIC DNA]</scope>
    <source>
        <strain evidence="2">3700</strain>
    </source>
</reference>
<keyword evidence="1" id="KW-0732">Signal</keyword>
<dbReference type="Proteomes" id="UP001431935">
    <property type="component" value="Chromosome"/>
</dbReference>
<evidence type="ECO:0000313" key="2">
    <source>
        <dbReference type="EMBL" id="WVN21417.1"/>
    </source>
</evidence>
<dbReference type="InterPro" id="IPR054783">
    <property type="entry name" value="P60-like"/>
</dbReference>
<protein>
    <recommendedName>
        <fullName evidence="4">P60-like lipoprotein</fullName>
    </recommendedName>
</protein>
<dbReference type="RefSeq" id="WP_330463455.1">
    <property type="nucleotide sequence ID" value="NZ_CP143578.1"/>
</dbReference>
<dbReference type="PROSITE" id="PS51257">
    <property type="entry name" value="PROKAR_LIPOPROTEIN"/>
    <property type="match status" value="1"/>
</dbReference>
<evidence type="ECO:0000256" key="1">
    <source>
        <dbReference type="SAM" id="SignalP"/>
    </source>
</evidence>
<dbReference type="NCBIfam" id="NF045835">
    <property type="entry name" value="P60_lipo"/>
    <property type="match status" value="1"/>
</dbReference>
<evidence type="ECO:0008006" key="4">
    <source>
        <dbReference type="Google" id="ProtNLM"/>
    </source>
</evidence>
<sequence length="577" mass="66294">MKKSTKIFTSLLPLSSLLAPILVSCGNNEGSSKKETPGYQTGFLKQQSSKNQLILSVIDSYLEKFYANDLTNINEKDKILNAIENKENKLHKDLYDIFKYYATKLLEGNPQLFWNLKHELIKLNIDTANYNPAPENLPNEDEFIFLMKNSKFLSSNIRLELEKLLVSKLYLLKSREEYKTLTLNEHGLDKYQVSLEEEMKKDSTTKIKKDIYESLDLTSSNLYLVKYIIENPLIQKWSFTDEKDMNLRVGKANVSTFEDFNNLASYNPNKSQQYDYNPVAKNPEYLLKTGTSEGADVLKTLRAFSGIQANTEVSGDLSNTLYSIQKAKSPIFGFVDPSTKKVLDQDYFKFAKILKQEQKLPKLKASAELKNKQTDEEKIKSLTAADIEFEGLTRDNSNQRLFTKTVTLDSNSYTMQFEVIDSITFSGQLLRAKINLSIKELGARHTYEFSTDLEYKDKEFVDQTDSNDYNLDKLPSFIDMIKNNKIEASYVVKIAPLHLENKTKNLKGEEITKRILTFENTPWKEEDQQNILANYIVVSKGTSLFREANKYILDNLGFKLSNLNDVVLELFKVEGLI</sequence>
<accession>A0ABZ2AKK6</accession>
<dbReference type="EMBL" id="CP143578">
    <property type="protein sequence ID" value="WVN21417.1"/>
    <property type="molecule type" value="Genomic_DNA"/>
</dbReference>
<evidence type="ECO:0000313" key="3">
    <source>
        <dbReference type="Proteomes" id="UP001431935"/>
    </source>
</evidence>
<keyword evidence="3" id="KW-1185">Reference proteome</keyword>